<evidence type="ECO:0000313" key="2">
    <source>
        <dbReference type="Proteomes" id="UP000559010"/>
    </source>
</evidence>
<dbReference type="EMBL" id="JABBNU010000004">
    <property type="protein sequence ID" value="NMM48119.1"/>
    <property type="molecule type" value="Genomic_DNA"/>
</dbReference>
<organism evidence="1 2">
    <name type="scientific">Marinigracilibium pacificum</name>
    <dbReference type="NCBI Taxonomy" id="2729599"/>
    <lineage>
        <taxon>Bacteria</taxon>
        <taxon>Pseudomonadati</taxon>
        <taxon>Bacteroidota</taxon>
        <taxon>Cytophagia</taxon>
        <taxon>Cytophagales</taxon>
        <taxon>Flammeovirgaceae</taxon>
        <taxon>Marinigracilibium</taxon>
    </lineage>
</organism>
<accession>A0A848J1E1</accession>
<dbReference type="AlphaFoldDB" id="A0A848J1E1"/>
<name>A0A848J1E1_9BACT</name>
<evidence type="ECO:0000313" key="1">
    <source>
        <dbReference type="EMBL" id="NMM48119.1"/>
    </source>
</evidence>
<dbReference type="Proteomes" id="UP000559010">
    <property type="component" value="Unassembled WGS sequence"/>
</dbReference>
<dbReference type="RefSeq" id="WP_169679469.1">
    <property type="nucleotide sequence ID" value="NZ_JABBNU010000004.1"/>
</dbReference>
<reference evidence="1 2" key="1">
    <citation type="submission" date="2020-04" db="EMBL/GenBank/DDBJ databases">
        <title>Flammeovirgaceae bacterium KN852 isolated from deep sea.</title>
        <authorList>
            <person name="Zhang D.-C."/>
        </authorList>
    </citation>
    <scope>NUCLEOTIDE SEQUENCE [LARGE SCALE GENOMIC DNA]</scope>
    <source>
        <strain evidence="1 2">KN852</strain>
    </source>
</reference>
<proteinExistence type="predicted"/>
<protein>
    <submittedName>
        <fullName evidence="1">Uncharacterized protein</fullName>
    </submittedName>
</protein>
<gene>
    <name evidence="1" type="ORF">HH304_06885</name>
</gene>
<sequence>MIPVKKDIKEIAELLDCGEICFYHKINGTIEHHPDPNSDFFEQDMWKETMEKIESEYCNYLRFEKMDSRKAFSVMENFTNCLNDQEFQNRLLKLLSQPQPFRNFKWTIENSDYRQQWFDFKAQAYVEWVNEQIIEND</sequence>
<keyword evidence="2" id="KW-1185">Reference proteome</keyword>
<comment type="caution">
    <text evidence="1">The sequence shown here is derived from an EMBL/GenBank/DDBJ whole genome shotgun (WGS) entry which is preliminary data.</text>
</comment>